<keyword evidence="3 4" id="KW-0067">ATP-binding</keyword>
<dbReference type="Gene3D" id="3.30.1490.20">
    <property type="entry name" value="ATP-grasp fold, A domain"/>
    <property type="match status" value="1"/>
</dbReference>
<dbReference type="EMBL" id="WEGI01000008">
    <property type="protein sequence ID" value="MQY28226.1"/>
    <property type="molecule type" value="Genomic_DNA"/>
</dbReference>
<dbReference type="PANTHER" id="PTHR43585:SF2">
    <property type="entry name" value="ATP-GRASP ENZYME FSQD"/>
    <property type="match status" value="1"/>
</dbReference>
<gene>
    <name evidence="6" type="ORF">NRB56_38090</name>
</gene>
<evidence type="ECO:0000256" key="1">
    <source>
        <dbReference type="ARBA" id="ARBA00022598"/>
    </source>
</evidence>
<evidence type="ECO:0000256" key="2">
    <source>
        <dbReference type="ARBA" id="ARBA00022741"/>
    </source>
</evidence>
<comment type="caution">
    <text evidence="6">The sequence shown here is derived from an EMBL/GenBank/DDBJ whole genome shotgun (WGS) entry which is preliminary data.</text>
</comment>
<keyword evidence="1" id="KW-0436">Ligase</keyword>
<dbReference type="InterPro" id="IPR013815">
    <property type="entry name" value="ATP_grasp_subdomain_1"/>
</dbReference>
<dbReference type="InterPro" id="IPR011761">
    <property type="entry name" value="ATP-grasp"/>
</dbReference>
<accession>A0A7K0DR25</accession>
<evidence type="ECO:0000259" key="5">
    <source>
        <dbReference type="PROSITE" id="PS50975"/>
    </source>
</evidence>
<name>A0A7K0DR25_9NOCA</name>
<dbReference type="PANTHER" id="PTHR43585">
    <property type="entry name" value="FUMIPYRROLE BIOSYNTHESIS PROTEIN C"/>
    <property type="match status" value="1"/>
</dbReference>
<sequence length="417" mass="44329">MRPHVTVIHRARGIVVPYADRIDHVSDAVTYVSWSPVADGVPAELAAEVVTLDDMSEVAAAVRALAQRFGRPERIVALSEFDLLVAAQLRAEFGIAGDRPDYVLRFRDKLVMGEAVRAAGVSAPDFRAAPDAAAVTEFAREYGYPLIVKPRLGAGSAGILKLDGPADLVRLPDLAAEPYLVQVFCPDGVGAVDGVWTGTELGAWSASAYRGACLEFANGGASLGYIEIDDAVVLEALKEFSTSVLIALSNNVATVFHLELFLSVVDGVVRPRFLEVAARIAGGETTHMWREVHGHDLAGSAVDAQLGRPLAAEPLTDGWVVGELLIHPPVTPPCTVVATHLDVSREYAPYHLSVPAPGTEITETFGYVDIGAAFRFRGRSTAEVTEAVRHTVAGFRMDCVATPALPDPVLPDPLAVA</sequence>
<organism evidence="6 7">
    <name type="scientific">Nocardia aurantia</name>
    <dbReference type="NCBI Taxonomy" id="2585199"/>
    <lineage>
        <taxon>Bacteria</taxon>
        <taxon>Bacillati</taxon>
        <taxon>Actinomycetota</taxon>
        <taxon>Actinomycetes</taxon>
        <taxon>Mycobacteriales</taxon>
        <taxon>Nocardiaceae</taxon>
        <taxon>Nocardia</taxon>
    </lineage>
</organism>
<reference evidence="6 7" key="1">
    <citation type="submission" date="2019-10" db="EMBL/GenBank/DDBJ databases">
        <title>Nocardia macrotermitis sp. nov. and Nocardia aurantia sp. nov., isolated from the gut of fungus growing-termite Macrotermes natalensis.</title>
        <authorList>
            <person name="Benndorf R."/>
            <person name="Schwitalla J."/>
            <person name="Martin K."/>
            <person name="De Beer W."/>
            <person name="Kaster A.-K."/>
            <person name="Vollmers J."/>
            <person name="Poulsen M."/>
            <person name="Beemelmanns C."/>
        </authorList>
    </citation>
    <scope>NUCLEOTIDE SEQUENCE [LARGE SCALE GENOMIC DNA]</scope>
    <source>
        <strain evidence="6 7">RB56</strain>
    </source>
</reference>
<protein>
    <recommendedName>
        <fullName evidence="5">ATP-grasp domain-containing protein</fullName>
    </recommendedName>
</protein>
<feature type="domain" description="ATP-grasp" evidence="5">
    <location>
        <begin position="113"/>
        <end position="306"/>
    </location>
</feature>
<dbReference type="PROSITE" id="PS50975">
    <property type="entry name" value="ATP_GRASP"/>
    <property type="match status" value="1"/>
</dbReference>
<keyword evidence="7" id="KW-1185">Reference proteome</keyword>
<dbReference type="AlphaFoldDB" id="A0A7K0DR25"/>
<evidence type="ECO:0000313" key="6">
    <source>
        <dbReference type="EMBL" id="MQY28226.1"/>
    </source>
</evidence>
<evidence type="ECO:0000256" key="4">
    <source>
        <dbReference type="PROSITE-ProRule" id="PRU00409"/>
    </source>
</evidence>
<dbReference type="GO" id="GO:0016874">
    <property type="term" value="F:ligase activity"/>
    <property type="evidence" value="ECO:0007669"/>
    <property type="project" value="UniProtKB-KW"/>
</dbReference>
<dbReference type="SUPFAM" id="SSF56059">
    <property type="entry name" value="Glutathione synthetase ATP-binding domain-like"/>
    <property type="match status" value="1"/>
</dbReference>
<dbReference type="GO" id="GO:0005524">
    <property type="term" value="F:ATP binding"/>
    <property type="evidence" value="ECO:0007669"/>
    <property type="project" value="UniProtKB-UniRule"/>
</dbReference>
<dbReference type="GO" id="GO:0046872">
    <property type="term" value="F:metal ion binding"/>
    <property type="evidence" value="ECO:0007669"/>
    <property type="project" value="InterPro"/>
</dbReference>
<dbReference type="Gene3D" id="3.40.50.20">
    <property type="match status" value="1"/>
</dbReference>
<dbReference type="Proteomes" id="UP000431401">
    <property type="component" value="Unassembled WGS sequence"/>
</dbReference>
<evidence type="ECO:0000256" key="3">
    <source>
        <dbReference type="ARBA" id="ARBA00022840"/>
    </source>
</evidence>
<dbReference type="Gene3D" id="3.30.470.20">
    <property type="entry name" value="ATP-grasp fold, B domain"/>
    <property type="match status" value="1"/>
</dbReference>
<proteinExistence type="predicted"/>
<keyword evidence="2 4" id="KW-0547">Nucleotide-binding</keyword>
<evidence type="ECO:0000313" key="7">
    <source>
        <dbReference type="Proteomes" id="UP000431401"/>
    </source>
</evidence>
<dbReference type="InterPro" id="IPR052032">
    <property type="entry name" value="ATP-dep_AA_Ligase"/>
</dbReference>